<dbReference type="PANTHER" id="PTHR45653:SF12">
    <property type="entry name" value="SPONGE, ISOFORM E"/>
    <property type="match status" value="1"/>
</dbReference>
<protein>
    <recommendedName>
        <fullName evidence="1">Dedicator of cytokinesis TPR repeats region domain-containing protein</fullName>
    </recommendedName>
</protein>
<dbReference type="OrthoDB" id="18896at2759"/>
<dbReference type="GO" id="GO:0031267">
    <property type="term" value="F:small GTPase binding"/>
    <property type="evidence" value="ECO:0007669"/>
    <property type="project" value="TreeGrafter"/>
</dbReference>
<evidence type="ECO:0000313" key="3">
    <source>
        <dbReference type="Proteomes" id="UP000235965"/>
    </source>
</evidence>
<proteinExistence type="predicted"/>
<feature type="domain" description="Dedicator of cytokinesis TPR repeats region" evidence="1">
    <location>
        <begin position="78"/>
        <end position="299"/>
    </location>
</feature>
<feature type="non-terminal residue" evidence="2">
    <location>
        <position position="299"/>
    </location>
</feature>
<dbReference type="GO" id="GO:0005886">
    <property type="term" value="C:plasma membrane"/>
    <property type="evidence" value="ECO:0007669"/>
    <property type="project" value="TreeGrafter"/>
</dbReference>
<accession>A0A2J7PSD9</accession>
<sequence length="299" mass="33737">IHELYIYKCEDRVRLESSSYLQLPSSARDTSVHISSTSSSIGAFSRSSKEAVYVHTLLCSTKLTQNVDLLSLLQWKEHPEMIQEALNRVLRLNGEELVKFLQDVLDALFSMFSTEDGNSTTHSGLVFHVLVSIFSLLEDSKFEHFKPVMDAYIKGHFAAALVYKGLLSSVQHCADWVSSTDKQEPIQKCFRSLEYIFKFIIQSRLLFSRATGGQYEDSFKKDLYSVFTALNKMLAMSSDVILPTQVALLHSISAVYEQLTDVLPVLKITKLATAMLESLPRELPPQLTQAKLTAIRNMV</sequence>
<keyword evidence="3" id="KW-1185">Reference proteome</keyword>
<evidence type="ECO:0000313" key="2">
    <source>
        <dbReference type="EMBL" id="PNF19255.1"/>
    </source>
</evidence>
<organism evidence="2 3">
    <name type="scientific">Cryptotermes secundus</name>
    <dbReference type="NCBI Taxonomy" id="105785"/>
    <lineage>
        <taxon>Eukaryota</taxon>
        <taxon>Metazoa</taxon>
        <taxon>Ecdysozoa</taxon>
        <taxon>Arthropoda</taxon>
        <taxon>Hexapoda</taxon>
        <taxon>Insecta</taxon>
        <taxon>Pterygota</taxon>
        <taxon>Neoptera</taxon>
        <taxon>Polyneoptera</taxon>
        <taxon>Dictyoptera</taxon>
        <taxon>Blattodea</taxon>
        <taxon>Blattoidea</taxon>
        <taxon>Termitoidae</taxon>
        <taxon>Kalotermitidae</taxon>
        <taxon>Cryptotermitinae</taxon>
        <taxon>Cryptotermes</taxon>
    </lineage>
</organism>
<reference evidence="2 3" key="1">
    <citation type="submission" date="2017-12" db="EMBL/GenBank/DDBJ databases">
        <title>Hemimetabolous genomes reveal molecular basis of termite eusociality.</title>
        <authorList>
            <person name="Harrison M.C."/>
            <person name="Jongepier E."/>
            <person name="Robertson H.M."/>
            <person name="Arning N."/>
            <person name="Bitard-Feildel T."/>
            <person name="Chao H."/>
            <person name="Childers C.P."/>
            <person name="Dinh H."/>
            <person name="Doddapaneni H."/>
            <person name="Dugan S."/>
            <person name="Gowin J."/>
            <person name="Greiner C."/>
            <person name="Han Y."/>
            <person name="Hu H."/>
            <person name="Hughes D.S.T."/>
            <person name="Huylmans A.-K."/>
            <person name="Kemena C."/>
            <person name="Kremer L.P.M."/>
            <person name="Lee S.L."/>
            <person name="Lopez-Ezquerra A."/>
            <person name="Mallet L."/>
            <person name="Monroy-Kuhn J.M."/>
            <person name="Moser A."/>
            <person name="Murali S.C."/>
            <person name="Muzny D.M."/>
            <person name="Otani S."/>
            <person name="Piulachs M.-D."/>
            <person name="Poelchau M."/>
            <person name="Qu J."/>
            <person name="Schaub F."/>
            <person name="Wada-Katsumata A."/>
            <person name="Worley K.C."/>
            <person name="Xie Q."/>
            <person name="Ylla G."/>
            <person name="Poulsen M."/>
            <person name="Gibbs R.A."/>
            <person name="Schal C."/>
            <person name="Richards S."/>
            <person name="Belles X."/>
            <person name="Korb J."/>
            <person name="Bornberg-Bauer E."/>
        </authorList>
    </citation>
    <scope>NUCLEOTIDE SEQUENCE [LARGE SCALE GENOMIC DNA]</scope>
    <source>
        <tissue evidence="2">Whole body</tissue>
    </source>
</reference>
<dbReference type="InterPro" id="IPR016024">
    <property type="entry name" value="ARM-type_fold"/>
</dbReference>
<dbReference type="InParanoid" id="A0A2J7PSD9"/>
<dbReference type="GO" id="GO:0007264">
    <property type="term" value="P:small GTPase-mediated signal transduction"/>
    <property type="evidence" value="ECO:0007669"/>
    <property type="project" value="InterPro"/>
</dbReference>
<feature type="non-terminal residue" evidence="2">
    <location>
        <position position="1"/>
    </location>
</feature>
<dbReference type="InterPro" id="IPR035892">
    <property type="entry name" value="C2_domain_sf"/>
</dbReference>
<dbReference type="STRING" id="105785.A0A2J7PSD9"/>
<dbReference type="InterPro" id="IPR026791">
    <property type="entry name" value="DOCK"/>
</dbReference>
<dbReference type="Pfam" id="PF23554">
    <property type="entry name" value="TPR_DOCK"/>
    <property type="match status" value="1"/>
</dbReference>
<dbReference type="Proteomes" id="UP000235965">
    <property type="component" value="Unassembled WGS sequence"/>
</dbReference>
<dbReference type="AlphaFoldDB" id="A0A2J7PSD9"/>
<dbReference type="SUPFAM" id="SSF48371">
    <property type="entry name" value="ARM repeat"/>
    <property type="match status" value="1"/>
</dbReference>
<comment type="caution">
    <text evidence="2">The sequence shown here is derived from an EMBL/GenBank/DDBJ whole genome shotgun (WGS) entry which is preliminary data.</text>
</comment>
<dbReference type="GO" id="GO:0005737">
    <property type="term" value="C:cytoplasm"/>
    <property type="evidence" value="ECO:0007669"/>
    <property type="project" value="TreeGrafter"/>
</dbReference>
<gene>
    <name evidence="2" type="ORF">B7P43_G08017</name>
</gene>
<dbReference type="InterPro" id="IPR056372">
    <property type="entry name" value="TPR_DOCK"/>
</dbReference>
<dbReference type="Gene3D" id="2.60.40.150">
    <property type="entry name" value="C2 domain"/>
    <property type="match status" value="1"/>
</dbReference>
<evidence type="ECO:0000259" key="1">
    <source>
        <dbReference type="Pfam" id="PF23554"/>
    </source>
</evidence>
<dbReference type="GO" id="GO:0005085">
    <property type="term" value="F:guanyl-nucleotide exchange factor activity"/>
    <property type="evidence" value="ECO:0007669"/>
    <property type="project" value="InterPro"/>
</dbReference>
<name>A0A2J7PSD9_9NEOP</name>
<dbReference type="EMBL" id="NEVH01021931">
    <property type="protein sequence ID" value="PNF19255.1"/>
    <property type="molecule type" value="Genomic_DNA"/>
</dbReference>
<dbReference type="PANTHER" id="PTHR45653">
    <property type="entry name" value="DEDICATOR OF CYTOKINESIS"/>
    <property type="match status" value="1"/>
</dbReference>